<evidence type="ECO:0000313" key="1">
    <source>
        <dbReference type="EMBL" id="MBD7971092.1"/>
    </source>
</evidence>
<accession>A0ABR8T5P9</accession>
<protein>
    <submittedName>
        <fullName evidence="1">DUF3800 domain-containing protein</fullName>
    </submittedName>
</protein>
<gene>
    <name evidence="1" type="ORF">H9647_23770</name>
</gene>
<reference evidence="1 2" key="1">
    <citation type="submission" date="2020-08" db="EMBL/GenBank/DDBJ databases">
        <title>A Genomic Blueprint of the Chicken Gut Microbiome.</title>
        <authorList>
            <person name="Gilroy R."/>
            <person name="Ravi A."/>
            <person name="Getino M."/>
            <person name="Pursley I."/>
            <person name="Horton D.L."/>
            <person name="Alikhan N.-F."/>
            <person name="Baker D."/>
            <person name="Gharbi K."/>
            <person name="Hall N."/>
            <person name="Watson M."/>
            <person name="Adriaenssens E.M."/>
            <person name="Foster-Nyarko E."/>
            <person name="Jarju S."/>
            <person name="Secka A."/>
            <person name="Antonio M."/>
            <person name="Oren A."/>
            <person name="Chaudhuri R."/>
            <person name="La Ragione R.M."/>
            <person name="Hildebrand F."/>
            <person name="Pallen M.J."/>
        </authorList>
    </citation>
    <scope>NUCLEOTIDE SEQUENCE [LARGE SCALE GENOMIC DNA]</scope>
    <source>
        <strain evidence="1 2">Sa2BVA9</strain>
    </source>
</reference>
<name>A0ABR8T5P9_9BACL</name>
<dbReference type="RefSeq" id="WP_191804736.1">
    <property type="nucleotide sequence ID" value="NZ_JACSQL010000020.1"/>
</dbReference>
<dbReference type="InterPro" id="IPR024524">
    <property type="entry name" value="DUF3800"/>
</dbReference>
<evidence type="ECO:0000313" key="2">
    <source>
        <dbReference type="Proteomes" id="UP000608071"/>
    </source>
</evidence>
<keyword evidence="2" id="KW-1185">Reference proteome</keyword>
<dbReference type="EMBL" id="JACSQL010000020">
    <property type="protein sequence ID" value="MBD7971092.1"/>
    <property type="molecule type" value="Genomic_DNA"/>
</dbReference>
<organism evidence="1 2">
    <name type="scientific">Paenibacillus gallinarum</name>
    <dbReference type="NCBI Taxonomy" id="2762232"/>
    <lineage>
        <taxon>Bacteria</taxon>
        <taxon>Bacillati</taxon>
        <taxon>Bacillota</taxon>
        <taxon>Bacilli</taxon>
        <taxon>Bacillales</taxon>
        <taxon>Paenibacillaceae</taxon>
        <taxon>Paenibacillus</taxon>
    </lineage>
</organism>
<dbReference type="Pfam" id="PF12686">
    <property type="entry name" value="DUF3800"/>
    <property type="match status" value="1"/>
</dbReference>
<proteinExistence type="predicted"/>
<comment type="caution">
    <text evidence="1">The sequence shown here is derived from an EMBL/GenBank/DDBJ whole genome shotgun (WGS) entry which is preliminary data.</text>
</comment>
<dbReference type="Proteomes" id="UP000608071">
    <property type="component" value="Unassembled WGS sequence"/>
</dbReference>
<sequence>MAEEIKTEKLNIFFDESGKRKDKPTLMGGMSIPSVLYNTDYFSKISQKLRDRELNLHWKDYSGHATTRENIKEAISLITTHSKLIKFTVINYDYSLIEKKGFGSFMSEQMIYTKFPERIIYGLLRRYGKNLFIEADIKVEKSSEYEGFKLNEIMKEQLNIQSIYRGEQFIIEESQLVPKGQEIGIELTDLLLGIMRTVIINKPNSSSNTIRSKNQLVIDLVKDDKFYSFLENIRCFEWTHSKELTEVNFTDYLQLFIANNYDQYLQ</sequence>